<evidence type="ECO:0000313" key="2">
    <source>
        <dbReference type="Proteomes" id="UP000281393"/>
    </source>
</evidence>
<organism evidence="1 2">
    <name type="scientific">Salmonella enterica subsp. enterica serovar Daytona</name>
    <dbReference type="NCBI Taxonomy" id="1962639"/>
    <lineage>
        <taxon>Bacteria</taxon>
        <taxon>Pseudomonadati</taxon>
        <taxon>Pseudomonadota</taxon>
        <taxon>Gammaproteobacteria</taxon>
        <taxon>Enterobacterales</taxon>
        <taxon>Enterobacteriaceae</taxon>
        <taxon>Salmonella</taxon>
    </lineage>
</organism>
<proteinExistence type="predicted"/>
<dbReference type="EMBL" id="LR133909">
    <property type="protein sequence ID" value="VDY39144.1"/>
    <property type="molecule type" value="Genomic_DNA"/>
</dbReference>
<reference evidence="1 2" key="1">
    <citation type="submission" date="2018-12" db="EMBL/GenBank/DDBJ databases">
        <authorList>
            <consortium name="Pathogen Informatics"/>
        </authorList>
    </citation>
    <scope>NUCLEOTIDE SEQUENCE [LARGE SCALE GENOMIC DNA]</scope>
    <source>
        <strain evidence="1 2">NCTC7102</strain>
    </source>
</reference>
<dbReference type="Proteomes" id="UP000281393">
    <property type="component" value="Chromosome"/>
</dbReference>
<accession>A0A447JDR1</accession>
<protein>
    <submittedName>
        <fullName evidence="1">Uncharacterized protein</fullName>
    </submittedName>
</protein>
<name>A0A447JDR1_SALET</name>
<dbReference type="AlphaFoldDB" id="A0A447JDR1"/>
<gene>
    <name evidence="1" type="ORF">NCTC7102_01446</name>
</gene>
<evidence type="ECO:0000313" key="1">
    <source>
        <dbReference type="EMBL" id="VDY39144.1"/>
    </source>
</evidence>
<sequence>MTGVQDGNAAREIEILTAFDIPHPTIFRPLGENRVNLPHAARNSVMTALH</sequence>